<evidence type="ECO:0000313" key="15">
    <source>
        <dbReference type="Proteomes" id="UP000198862"/>
    </source>
</evidence>
<keyword evidence="15" id="KW-1185">Reference proteome</keyword>
<keyword evidence="8 12" id="KW-0663">Pyridoxal phosphate</keyword>
<evidence type="ECO:0000256" key="12">
    <source>
        <dbReference type="RuleBase" id="RU003693"/>
    </source>
</evidence>
<evidence type="ECO:0000256" key="6">
    <source>
        <dbReference type="ARBA" id="ARBA00022679"/>
    </source>
</evidence>
<evidence type="ECO:0000259" key="13">
    <source>
        <dbReference type="Pfam" id="PF00155"/>
    </source>
</evidence>
<evidence type="ECO:0000313" key="14">
    <source>
        <dbReference type="EMBL" id="SFD47003.1"/>
    </source>
</evidence>
<evidence type="ECO:0000256" key="2">
    <source>
        <dbReference type="ARBA" id="ARBA00004746"/>
    </source>
</evidence>
<dbReference type="InterPro" id="IPR015422">
    <property type="entry name" value="PyrdxlP-dep_Trfase_small"/>
</dbReference>
<dbReference type="GO" id="GO:0009102">
    <property type="term" value="P:biotin biosynthetic process"/>
    <property type="evidence" value="ECO:0007669"/>
    <property type="project" value="UniProtKB-KW"/>
</dbReference>
<dbReference type="PROSITE" id="PS00599">
    <property type="entry name" value="AA_TRANSFER_CLASS_2"/>
    <property type="match status" value="1"/>
</dbReference>
<organism evidence="14 15">
    <name type="scientific">Pseudoalteromonas denitrificans DSM 6059</name>
    <dbReference type="NCBI Taxonomy" id="1123010"/>
    <lineage>
        <taxon>Bacteria</taxon>
        <taxon>Pseudomonadati</taxon>
        <taxon>Pseudomonadota</taxon>
        <taxon>Gammaproteobacteria</taxon>
        <taxon>Alteromonadales</taxon>
        <taxon>Pseudoalteromonadaceae</taxon>
        <taxon>Pseudoalteromonas</taxon>
    </lineage>
</organism>
<dbReference type="Proteomes" id="UP000198862">
    <property type="component" value="Unassembled WGS sequence"/>
</dbReference>
<dbReference type="EMBL" id="FOLO01000060">
    <property type="protein sequence ID" value="SFD47003.1"/>
    <property type="molecule type" value="Genomic_DNA"/>
</dbReference>
<evidence type="ECO:0000256" key="5">
    <source>
        <dbReference type="ARBA" id="ARBA00013187"/>
    </source>
</evidence>
<evidence type="ECO:0000256" key="10">
    <source>
        <dbReference type="ARBA" id="ARBA00033381"/>
    </source>
</evidence>
<dbReference type="EC" id="2.3.1.47" evidence="5"/>
<dbReference type="InterPro" id="IPR015421">
    <property type="entry name" value="PyrdxlP-dep_Trfase_major"/>
</dbReference>
<dbReference type="Gene3D" id="3.40.640.10">
    <property type="entry name" value="Type I PLP-dependent aspartate aminotransferase-like (Major domain)"/>
    <property type="match status" value="1"/>
</dbReference>
<sequence>MAFEYISDEISQRKSQSLFRVRYVIEQSDSRFIRVNGKSYLNFASNDYLSLNAPLKYALNSKIGSTSSALVTGYHQSHQDLERYLTNLMGYQACLLFSSGFSANASVLKTLMSDADSEIFQDKLNHASLIDGGLASNAAMVRFKHNDLTHLSLRLNKSSAKNKLIVSEGVFSMDGDSAPIESLMALAKKHDAWLMIDDAHGFGIRGKQGLGSCEIDKPELLVLTFGKAIASSGACILCSEQVKEYLLQFNREYIFSTAMAPLMAKVTHDAIKNLMASDEKRLQLTHNINYFRKQFEQLCSSSTLMCSTSAIQPILIGDAQKALDISEKIKKENIWLTAIRPPTVPKNTARLRITITAAHQKNDIDKLVNILSKVL</sequence>
<dbReference type="STRING" id="1123010.SAMN02745724_04613"/>
<name>A0A1I1SSX5_9GAMM</name>
<comment type="similarity">
    <text evidence="3">Belongs to the class-II pyridoxal-phosphate-dependent aminotransferase family. BioF subfamily.</text>
</comment>
<reference evidence="14 15" key="1">
    <citation type="submission" date="2016-10" db="EMBL/GenBank/DDBJ databases">
        <authorList>
            <person name="de Groot N.N."/>
        </authorList>
    </citation>
    <scope>NUCLEOTIDE SEQUENCE [LARGE SCALE GENOMIC DNA]</scope>
    <source>
        <strain evidence="14 15">DSM 6059</strain>
    </source>
</reference>
<protein>
    <recommendedName>
        <fullName evidence="5">8-amino-7-oxononanoate synthase</fullName>
        <ecNumber evidence="5">2.3.1.47</ecNumber>
    </recommendedName>
    <alternativeName>
        <fullName evidence="9">7-keto-8-amino-pelargonic acid synthase</fullName>
    </alternativeName>
    <alternativeName>
        <fullName evidence="10">8-amino-7-ketopelargonate synthase</fullName>
    </alternativeName>
</protein>
<dbReference type="Pfam" id="PF00155">
    <property type="entry name" value="Aminotran_1_2"/>
    <property type="match status" value="1"/>
</dbReference>
<dbReference type="AlphaFoldDB" id="A0A1I1SSX5"/>
<gene>
    <name evidence="14" type="ORF">SAMN02745724_04613</name>
</gene>
<dbReference type="InterPro" id="IPR050087">
    <property type="entry name" value="AON_synthase_class-II"/>
</dbReference>
<evidence type="ECO:0000256" key="1">
    <source>
        <dbReference type="ARBA" id="ARBA00001933"/>
    </source>
</evidence>
<dbReference type="GO" id="GO:0008710">
    <property type="term" value="F:8-amino-7-oxononanoate synthase activity"/>
    <property type="evidence" value="ECO:0007669"/>
    <property type="project" value="UniProtKB-EC"/>
</dbReference>
<dbReference type="SUPFAM" id="SSF53383">
    <property type="entry name" value="PLP-dependent transferases"/>
    <property type="match status" value="1"/>
</dbReference>
<evidence type="ECO:0000256" key="11">
    <source>
        <dbReference type="ARBA" id="ARBA00047715"/>
    </source>
</evidence>
<dbReference type="PANTHER" id="PTHR13693:SF100">
    <property type="entry name" value="8-AMINO-7-OXONONANOATE SYNTHASE"/>
    <property type="match status" value="1"/>
</dbReference>
<evidence type="ECO:0000256" key="4">
    <source>
        <dbReference type="ARBA" id="ARBA00011738"/>
    </source>
</evidence>
<comment type="catalytic activity">
    <reaction evidence="11">
        <text>6-carboxyhexanoyl-[ACP] + L-alanine + H(+) = (8S)-8-amino-7-oxononanoate + holo-[ACP] + CO2</text>
        <dbReference type="Rhea" id="RHEA:42288"/>
        <dbReference type="Rhea" id="RHEA-COMP:9685"/>
        <dbReference type="Rhea" id="RHEA-COMP:9955"/>
        <dbReference type="ChEBI" id="CHEBI:15378"/>
        <dbReference type="ChEBI" id="CHEBI:16526"/>
        <dbReference type="ChEBI" id="CHEBI:57972"/>
        <dbReference type="ChEBI" id="CHEBI:64479"/>
        <dbReference type="ChEBI" id="CHEBI:78846"/>
        <dbReference type="ChEBI" id="CHEBI:149468"/>
        <dbReference type="EC" id="2.3.1.47"/>
    </reaction>
</comment>
<dbReference type="PANTHER" id="PTHR13693">
    <property type="entry name" value="CLASS II AMINOTRANSFERASE/8-AMINO-7-OXONONANOATE SYNTHASE"/>
    <property type="match status" value="1"/>
</dbReference>
<dbReference type="RefSeq" id="WP_091990326.1">
    <property type="nucleotide sequence ID" value="NZ_FOLO01000060.1"/>
</dbReference>
<comment type="subunit">
    <text evidence="4">Homodimer.</text>
</comment>
<accession>A0A1I1SSX5</accession>
<dbReference type="InterPro" id="IPR004839">
    <property type="entry name" value="Aminotransferase_I/II_large"/>
</dbReference>
<dbReference type="OrthoDB" id="9807157at2"/>
<comment type="pathway">
    <text evidence="2">Cofactor biosynthesis; biotin biosynthesis.</text>
</comment>
<dbReference type="Gene3D" id="3.90.1150.10">
    <property type="entry name" value="Aspartate Aminotransferase, domain 1"/>
    <property type="match status" value="1"/>
</dbReference>
<evidence type="ECO:0000256" key="8">
    <source>
        <dbReference type="ARBA" id="ARBA00022898"/>
    </source>
</evidence>
<comment type="cofactor">
    <cofactor evidence="1 12">
        <name>pyridoxal 5'-phosphate</name>
        <dbReference type="ChEBI" id="CHEBI:597326"/>
    </cofactor>
</comment>
<dbReference type="InterPro" id="IPR001917">
    <property type="entry name" value="Aminotrans_II_pyridoxalP_BS"/>
</dbReference>
<feature type="domain" description="Aminotransferase class I/classII large" evidence="13">
    <location>
        <begin position="40"/>
        <end position="370"/>
    </location>
</feature>
<dbReference type="GO" id="GO:0030170">
    <property type="term" value="F:pyridoxal phosphate binding"/>
    <property type="evidence" value="ECO:0007669"/>
    <property type="project" value="InterPro"/>
</dbReference>
<keyword evidence="6" id="KW-0808">Transferase</keyword>
<evidence type="ECO:0000256" key="9">
    <source>
        <dbReference type="ARBA" id="ARBA00032610"/>
    </source>
</evidence>
<dbReference type="InterPro" id="IPR015424">
    <property type="entry name" value="PyrdxlP-dep_Trfase"/>
</dbReference>
<keyword evidence="7" id="KW-0093">Biotin biosynthesis</keyword>
<evidence type="ECO:0000256" key="7">
    <source>
        <dbReference type="ARBA" id="ARBA00022756"/>
    </source>
</evidence>
<proteinExistence type="inferred from homology"/>
<evidence type="ECO:0000256" key="3">
    <source>
        <dbReference type="ARBA" id="ARBA00010008"/>
    </source>
</evidence>